<name>A0A9P3FY23_9APHY</name>
<comment type="caution">
    <text evidence="1">The sequence shown here is derived from an EMBL/GenBank/DDBJ whole genome shotgun (WGS) entry which is preliminary data.</text>
</comment>
<evidence type="ECO:0000313" key="1">
    <source>
        <dbReference type="EMBL" id="GJE84330.1"/>
    </source>
</evidence>
<evidence type="ECO:0000313" key="2">
    <source>
        <dbReference type="Proteomes" id="UP000703269"/>
    </source>
</evidence>
<dbReference type="AlphaFoldDB" id="A0A9P3FY23"/>
<reference evidence="1 2" key="1">
    <citation type="submission" date="2021-08" db="EMBL/GenBank/DDBJ databases">
        <title>Draft Genome Sequence of Phanerochaete sordida strain YK-624.</title>
        <authorList>
            <person name="Mori T."/>
            <person name="Dohra H."/>
            <person name="Suzuki T."/>
            <person name="Kawagishi H."/>
            <person name="Hirai H."/>
        </authorList>
    </citation>
    <scope>NUCLEOTIDE SEQUENCE [LARGE SCALE GENOMIC DNA]</scope>
    <source>
        <strain evidence="1 2">YK-624</strain>
    </source>
</reference>
<dbReference type="Proteomes" id="UP000703269">
    <property type="component" value="Unassembled WGS sequence"/>
</dbReference>
<organism evidence="1 2">
    <name type="scientific">Phanerochaete sordida</name>
    <dbReference type="NCBI Taxonomy" id="48140"/>
    <lineage>
        <taxon>Eukaryota</taxon>
        <taxon>Fungi</taxon>
        <taxon>Dikarya</taxon>
        <taxon>Basidiomycota</taxon>
        <taxon>Agaricomycotina</taxon>
        <taxon>Agaricomycetes</taxon>
        <taxon>Polyporales</taxon>
        <taxon>Phanerochaetaceae</taxon>
        <taxon>Phanerochaete</taxon>
    </lineage>
</organism>
<gene>
    <name evidence="1" type="ORF">PsYK624_004060</name>
</gene>
<proteinExistence type="predicted"/>
<protein>
    <submittedName>
        <fullName evidence="1">Uncharacterized protein</fullName>
    </submittedName>
</protein>
<accession>A0A9P3FY23</accession>
<keyword evidence="2" id="KW-1185">Reference proteome</keyword>
<dbReference type="EMBL" id="BPQB01000001">
    <property type="protein sequence ID" value="GJE84330.1"/>
    <property type="molecule type" value="Genomic_DNA"/>
</dbReference>
<sequence length="112" mass="12201">MRFPTGAAQDGPRNAYAISPGCLRIAHTQGSFRTPYHSETVIVRLPPWTLRASDACPSPYLLTSLLIHQNIGMTHPAALEPSTSRCFGLLRVGQAQQLHGNLKPGVQQCEHS</sequence>